<evidence type="ECO:0000313" key="4">
    <source>
        <dbReference type="Proteomes" id="UP000078397"/>
    </source>
</evidence>
<sequence length="608" mass="68324">MSAAPSNIPTVDATSYSYIFEKNVTIPLGNGNSGSYIRCNIYRPKPSRDNEKFPVIATYGPYGKDVHYAKQVPIFHPHSYAEVNPEHKTEHSAWETPTPRYWTERGYVVVRADEIGTGQSRGFLDALSAATIDSFCAVVEWASEQEWSNGKVGLLGISYFAATQWQVAARRPKGLAAIVPWEGFSDFYRDACRHGGILSNSGLEKIWTRQIGSNQFGLPGRASRNWGDDTIGGSLAEEELQRNRVTIIDTIRENRFRDDLRFASVNFNLEDIEVPLLSVANWGGILLHLRGNVQGYMFAGSKFKYLRFIVGRHDLPFYYSEEVEVQRSFLDAFLKGEDRVGWSRKGAVPAVDLVLRKGNVGYNDPKAERTFLRRQEHEWPIARTKYANLFLGPDGHLDWNKPVLDVTRKLEYEAFGSEHSRELITFTSSPFQSETEITGHIVVHLNVSISRQRWQTTTPSDMDLFLSLRHISSSGEEIFYTGTTGEPAPITKGFLRGSLRKVNPQNRRHFSWLPYREYLSADAAPMIPNDVYAVDVEVLPTNVVLQAGERLVLDIGACELAGSGFFQHNDPIDRAEAVFKGINSVHFGPGYDNYVALPVIPSNDLLGS</sequence>
<dbReference type="PANTHER" id="PTHR43056">
    <property type="entry name" value="PEPTIDASE S9 PROLYL OLIGOPEPTIDASE"/>
    <property type="match status" value="1"/>
</dbReference>
<dbReference type="SUPFAM" id="SSF53474">
    <property type="entry name" value="alpha/beta-Hydrolases"/>
    <property type="match status" value="1"/>
</dbReference>
<evidence type="ECO:0000313" key="3">
    <source>
        <dbReference type="EMBL" id="OAQ64614.1"/>
    </source>
</evidence>
<feature type="domain" description="Xaa-Pro dipeptidyl-peptidase C-terminal" evidence="2">
    <location>
        <begin position="327"/>
        <end position="596"/>
    </location>
</feature>
<dbReference type="InterPro" id="IPR013736">
    <property type="entry name" value="Xaa-Pro_dipept_C"/>
</dbReference>
<keyword evidence="4" id="KW-1185">Reference proteome</keyword>
<dbReference type="SMART" id="SM00939">
    <property type="entry name" value="PepX_C"/>
    <property type="match status" value="1"/>
</dbReference>
<dbReference type="InterPro" id="IPR050585">
    <property type="entry name" value="Xaa-Pro_dipeptidyl-ppase/CocE"/>
</dbReference>
<dbReference type="KEGG" id="pchm:VFPPC_05871"/>
<dbReference type="Pfam" id="PF08530">
    <property type="entry name" value="PepX_C"/>
    <property type="match status" value="1"/>
</dbReference>
<dbReference type="GeneID" id="28848987"/>
<organism evidence="3 4">
    <name type="scientific">Pochonia chlamydosporia 170</name>
    <dbReference type="NCBI Taxonomy" id="1380566"/>
    <lineage>
        <taxon>Eukaryota</taxon>
        <taxon>Fungi</taxon>
        <taxon>Dikarya</taxon>
        <taxon>Ascomycota</taxon>
        <taxon>Pezizomycotina</taxon>
        <taxon>Sordariomycetes</taxon>
        <taxon>Hypocreomycetidae</taxon>
        <taxon>Hypocreales</taxon>
        <taxon>Clavicipitaceae</taxon>
        <taxon>Pochonia</taxon>
    </lineage>
</organism>
<proteinExistence type="predicted"/>
<gene>
    <name evidence="3" type="ORF">VFPPC_05871</name>
</gene>
<dbReference type="STRING" id="1380566.A0A179FGE7"/>
<protein>
    <submittedName>
        <fullName evidence="3">X-Pro dipeptidyl-peptidase (S15 family) protein</fullName>
    </submittedName>
</protein>
<dbReference type="Gene3D" id="1.10.3020.20">
    <property type="match status" value="1"/>
</dbReference>
<dbReference type="Gene3D" id="2.60.120.260">
    <property type="entry name" value="Galactose-binding domain-like"/>
    <property type="match status" value="1"/>
</dbReference>
<evidence type="ECO:0000259" key="2">
    <source>
        <dbReference type="SMART" id="SM00939"/>
    </source>
</evidence>
<dbReference type="Gene3D" id="3.40.50.1820">
    <property type="entry name" value="alpha/beta hydrolase"/>
    <property type="match status" value="1"/>
</dbReference>
<dbReference type="Pfam" id="PF02129">
    <property type="entry name" value="Peptidase_S15"/>
    <property type="match status" value="1"/>
</dbReference>
<dbReference type="GO" id="GO:0008239">
    <property type="term" value="F:dipeptidyl-peptidase activity"/>
    <property type="evidence" value="ECO:0007669"/>
    <property type="project" value="InterPro"/>
</dbReference>
<dbReference type="InterPro" id="IPR008979">
    <property type="entry name" value="Galactose-bd-like_sf"/>
</dbReference>
<dbReference type="InterPro" id="IPR000383">
    <property type="entry name" value="Xaa-Pro-like_dom"/>
</dbReference>
<keyword evidence="1" id="KW-0378">Hydrolase</keyword>
<reference evidence="3 4" key="1">
    <citation type="journal article" date="2016" name="PLoS Pathog.">
        <title>Biosynthesis of antibiotic leucinostatins in bio-control fungus Purpureocillium lilacinum and their inhibition on phytophthora revealed by genome mining.</title>
        <authorList>
            <person name="Wang G."/>
            <person name="Liu Z."/>
            <person name="Lin R."/>
            <person name="Li E."/>
            <person name="Mao Z."/>
            <person name="Ling J."/>
            <person name="Yang Y."/>
            <person name="Yin W.B."/>
            <person name="Xie B."/>
        </authorList>
    </citation>
    <scope>NUCLEOTIDE SEQUENCE [LARGE SCALE GENOMIC DNA]</scope>
    <source>
        <strain evidence="3">170</strain>
    </source>
</reference>
<evidence type="ECO:0000256" key="1">
    <source>
        <dbReference type="ARBA" id="ARBA00022801"/>
    </source>
</evidence>
<dbReference type="InterPro" id="IPR005674">
    <property type="entry name" value="CocE/Ser_esterase"/>
</dbReference>
<accession>A0A179FGE7</accession>
<dbReference type="NCBIfam" id="TIGR00976">
    <property type="entry name" value="CocE_NonD"/>
    <property type="match status" value="1"/>
</dbReference>
<dbReference type="Proteomes" id="UP000078397">
    <property type="component" value="Unassembled WGS sequence"/>
</dbReference>
<comment type="caution">
    <text evidence="3">The sequence shown here is derived from an EMBL/GenBank/DDBJ whole genome shotgun (WGS) entry which is preliminary data.</text>
</comment>
<dbReference type="InterPro" id="IPR029058">
    <property type="entry name" value="AB_hydrolase_fold"/>
</dbReference>
<dbReference type="SUPFAM" id="SSF49785">
    <property type="entry name" value="Galactose-binding domain-like"/>
    <property type="match status" value="1"/>
</dbReference>
<dbReference type="RefSeq" id="XP_018141928.1">
    <property type="nucleotide sequence ID" value="XM_018284993.1"/>
</dbReference>
<name>A0A179FGE7_METCM</name>
<dbReference type="OrthoDB" id="416441at2759"/>
<dbReference type="PANTHER" id="PTHR43056:SF10">
    <property type="entry name" value="COCE_NOND FAMILY, PUTATIVE (AFU_ORTHOLOGUE AFUA_7G00600)-RELATED"/>
    <property type="match status" value="1"/>
</dbReference>
<dbReference type="EMBL" id="LSBJ02000005">
    <property type="protein sequence ID" value="OAQ64614.1"/>
    <property type="molecule type" value="Genomic_DNA"/>
</dbReference>
<dbReference type="AlphaFoldDB" id="A0A179FGE7"/>